<name>A0A0K1IWH5_HALGI</name>
<dbReference type="InterPro" id="IPR057527">
    <property type="entry name" value="HVO_A0261-like_N"/>
</dbReference>
<evidence type="ECO:0000313" key="5">
    <source>
        <dbReference type="Proteomes" id="UP000066124"/>
    </source>
</evidence>
<dbReference type="EMBL" id="CP011947">
    <property type="protein sequence ID" value="AKU08658.1"/>
    <property type="molecule type" value="Genomic_DNA"/>
</dbReference>
<reference evidence="4" key="3">
    <citation type="journal article" date="2021" name="Front. Microbiol.">
        <title>Cellular and Genomic Properties of Haloferax gibbonsii LR2-5, the Host of Euryarchaeal Virus HFTV1.</title>
        <authorList>
            <person name="Tittes C."/>
            <person name="Schwarzer S."/>
            <person name="Pfeiffer F."/>
            <person name="Dyall-Smith M."/>
            <person name="Rodriguez-Franco M."/>
            <person name="Oksanen H.M."/>
            <person name="Quax T.E.F."/>
        </authorList>
    </citation>
    <scope>NUCLEOTIDE SEQUENCE</scope>
    <source>
        <strain evidence="4">LR2-5</strain>
    </source>
</reference>
<dbReference type="Pfam" id="PF25213">
    <property type="entry name" value="HVO_A0261_N"/>
    <property type="match status" value="1"/>
</dbReference>
<dbReference type="Gene3D" id="1.10.10.10">
    <property type="entry name" value="Winged helix-like DNA-binding domain superfamily/Winged helix DNA-binding domain"/>
    <property type="match status" value="1"/>
</dbReference>
<dbReference type="KEGG" id="hgi:ABY42_13270"/>
<accession>A0A0K1IWH5</accession>
<evidence type="ECO:0000313" key="3">
    <source>
        <dbReference type="EMBL" id="AKU08658.1"/>
    </source>
</evidence>
<dbReference type="InterPro" id="IPR013561">
    <property type="entry name" value="FilR1_middle_dom"/>
</dbReference>
<evidence type="ECO:0000313" key="4">
    <source>
        <dbReference type="EMBL" id="QOS12178.1"/>
    </source>
</evidence>
<dbReference type="Pfam" id="PF08350">
    <property type="entry name" value="FilR1_middle"/>
    <property type="match status" value="1"/>
</dbReference>
<proteinExistence type="predicted"/>
<dbReference type="SUPFAM" id="SSF46785">
    <property type="entry name" value="Winged helix' DNA-binding domain"/>
    <property type="match status" value="1"/>
</dbReference>
<reference evidence="5" key="1">
    <citation type="journal article" date="2015" name="J. Biotechnol.">
        <title>Complete genome sequence of Haloferax gibbonsii strain ARA6, a potential producer of polyhydroxyalkanoates and halocins isolated from Araruama, Rio de Janeiro, Brasil.</title>
        <authorList>
            <person name="Pinto L.H."/>
            <person name="D'Alincourt Carvalho-Assef A.P."/>
            <person name="Vieira R.P."/>
            <person name="Clementino M.M."/>
            <person name="Albano R.M."/>
        </authorList>
    </citation>
    <scope>NUCLEOTIDE SEQUENCE [LARGE SCALE GENOMIC DNA]</scope>
    <source>
        <strain evidence="5">ARA6</strain>
    </source>
</reference>
<dbReference type="Proteomes" id="UP000663064">
    <property type="component" value="Chromosome"/>
</dbReference>
<evidence type="ECO:0000259" key="1">
    <source>
        <dbReference type="Pfam" id="PF08350"/>
    </source>
</evidence>
<protein>
    <submittedName>
        <fullName evidence="4">HTH domain protein</fullName>
    </submittedName>
</protein>
<dbReference type="Proteomes" id="UP000066124">
    <property type="component" value="Chromosome"/>
</dbReference>
<dbReference type="GeneID" id="59459703"/>
<feature type="domain" description="HVO-A0261-like N-terminal" evidence="2">
    <location>
        <begin position="14"/>
        <end position="85"/>
    </location>
</feature>
<sequence>MTRDGTSAQLSRLLVRRSAFVRALAERPRDKRGLADDLGTSRSTVDRVVRELLDAGLAERGDGQYRLTCVGRRALDAYDECLDSLRGVHAARDLLSMLPVDAPLDPAFLTGATVHTSSPNIPDSAIQELFSSVESAERVSGVAPVALVGQLRPFYETATAGGTVVEMIIADELFDRLVAAPDSRAVIADQLRHESVTLYRAEVPFRFGLWVTEDEAGIVVYTDTGLGGVARNDTEEAVEWARGQFETLRENAERLTPDLLDEVPDGE</sequence>
<feature type="domain" description="Methanogenesis regulatory protein FilR1 middle" evidence="1">
    <location>
        <begin position="122"/>
        <end position="251"/>
    </location>
</feature>
<dbReference type="EMBL" id="CP063205">
    <property type="protein sequence ID" value="QOS12178.1"/>
    <property type="molecule type" value="Genomic_DNA"/>
</dbReference>
<dbReference type="PATRIC" id="fig|35746.4.peg.2864"/>
<dbReference type="InterPro" id="IPR036390">
    <property type="entry name" value="WH_DNA-bd_sf"/>
</dbReference>
<dbReference type="RefSeq" id="WP_050459722.1">
    <property type="nucleotide sequence ID" value="NZ_CP011947.1"/>
</dbReference>
<dbReference type="InterPro" id="IPR036388">
    <property type="entry name" value="WH-like_DNA-bd_sf"/>
</dbReference>
<dbReference type="AlphaFoldDB" id="A0A0K1IWH5"/>
<gene>
    <name evidence="3" type="ORF">ABY42_13270</name>
    <name evidence="4" type="ORF">HfgLR_10200</name>
</gene>
<reference evidence="3" key="2">
    <citation type="submission" date="2015-06" db="EMBL/GenBank/DDBJ databases">
        <authorList>
            <person name="Hoefler B.C."/>
            <person name="Straight P.D."/>
        </authorList>
    </citation>
    <scope>NUCLEOTIDE SEQUENCE [LARGE SCALE GENOMIC DNA]</scope>
    <source>
        <strain evidence="3">ARA6</strain>
    </source>
</reference>
<organism evidence="3 5">
    <name type="scientific">Haloferax gibbonsii</name>
    <dbReference type="NCBI Taxonomy" id="35746"/>
    <lineage>
        <taxon>Archaea</taxon>
        <taxon>Methanobacteriati</taxon>
        <taxon>Methanobacteriota</taxon>
        <taxon>Stenosarchaea group</taxon>
        <taxon>Halobacteria</taxon>
        <taxon>Halobacteriales</taxon>
        <taxon>Haloferacaceae</taxon>
        <taxon>Haloferax</taxon>
    </lineage>
</organism>
<evidence type="ECO:0000259" key="2">
    <source>
        <dbReference type="Pfam" id="PF25213"/>
    </source>
</evidence>